<proteinExistence type="predicted"/>
<evidence type="ECO:0000313" key="3">
    <source>
        <dbReference type="EMBL" id="KOM40811.1"/>
    </source>
</evidence>
<evidence type="ECO:0000313" key="4">
    <source>
        <dbReference type="Proteomes" id="UP000053144"/>
    </source>
</evidence>
<evidence type="ECO:0000259" key="2">
    <source>
        <dbReference type="Pfam" id="PF04618"/>
    </source>
</evidence>
<protein>
    <recommendedName>
        <fullName evidence="2">HD-ZIP protein N-terminal domain-containing protein</fullName>
    </recommendedName>
</protein>
<accession>A0A0L9UDL8</accession>
<sequence>MGAHSLLLRLTLHFLLLRPTLSFYCPFLLALHCRYFHCSLVGAPLDEFMPLQTVVAALPSWNDAFASFDRNSDSCRGETRSFLRGIDVNRLPSAMDMEEEAGVSSPNNTISSVSGKRSENVEILTLRVLIQLMHATGELPPCLTMSIGWRTTNPVVDGKLLQACYLMALGASLKKKKKKGLYCLGSSSNRGSRGGEKASVQKEPRHNPTILCFGLQPRHKVYHFLPRLNMPRFRNRYLSAKITAVVFPDCTSVKVEDRSFCIQNPPSRDEMRVSVPLFVKRYQA</sequence>
<reference evidence="4" key="1">
    <citation type="journal article" date="2015" name="Proc. Natl. Acad. Sci. U.S.A.">
        <title>Genome sequencing of adzuki bean (Vigna angularis) provides insight into high starch and low fat accumulation and domestication.</title>
        <authorList>
            <person name="Yang K."/>
            <person name="Tian Z."/>
            <person name="Chen C."/>
            <person name="Luo L."/>
            <person name="Zhao B."/>
            <person name="Wang Z."/>
            <person name="Yu L."/>
            <person name="Li Y."/>
            <person name="Sun Y."/>
            <person name="Li W."/>
            <person name="Chen Y."/>
            <person name="Li Y."/>
            <person name="Zhang Y."/>
            <person name="Ai D."/>
            <person name="Zhao J."/>
            <person name="Shang C."/>
            <person name="Ma Y."/>
            <person name="Wu B."/>
            <person name="Wang M."/>
            <person name="Gao L."/>
            <person name="Sun D."/>
            <person name="Zhang P."/>
            <person name="Guo F."/>
            <person name="Wang W."/>
            <person name="Li Y."/>
            <person name="Wang J."/>
            <person name="Varshney R.K."/>
            <person name="Wang J."/>
            <person name="Ling H.Q."/>
            <person name="Wan P."/>
        </authorList>
    </citation>
    <scope>NUCLEOTIDE SEQUENCE</scope>
    <source>
        <strain evidence="4">cv. Jingnong 6</strain>
    </source>
</reference>
<dbReference type="Pfam" id="PF04618">
    <property type="entry name" value="HD-ZIP_N"/>
    <property type="match status" value="1"/>
</dbReference>
<evidence type="ECO:0000256" key="1">
    <source>
        <dbReference type="SAM" id="SignalP"/>
    </source>
</evidence>
<feature type="chain" id="PRO_5005595555" description="HD-ZIP protein N-terminal domain-containing protein" evidence="1">
    <location>
        <begin position="23"/>
        <end position="284"/>
    </location>
</feature>
<feature type="signal peptide" evidence="1">
    <location>
        <begin position="1"/>
        <end position="22"/>
    </location>
</feature>
<dbReference type="AlphaFoldDB" id="A0A0L9UDL8"/>
<dbReference type="Gramene" id="KOM40811">
    <property type="protein sequence ID" value="KOM40811"/>
    <property type="gene ID" value="LR48_Vigan04g100900"/>
</dbReference>
<name>A0A0L9UDL8_PHAAN</name>
<keyword evidence="1" id="KW-0732">Signal</keyword>
<dbReference type="InterPro" id="IPR006712">
    <property type="entry name" value="HD-ZIP_N"/>
</dbReference>
<gene>
    <name evidence="3" type="ORF">LR48_Vigan04g100900</name>
</gene>
<dbReference type="Proteomes" id="UP000053144">
    <property type="component" value="Chromosome 4"/>
</dbReference>
<organism evidence="3 4">
    <name type="scientific">Phaseolus angularis</name>
    <name type="common">Azuki bean</name>
    <name type="synonym">Vigna angularis</name>
    <dbReference type="NCBI Taxonomy" id="3914"/>
    <lineage>
        <taxon>Eukaryota</taxon>
        <taxon>Viridiplantae</taxon>
        <taxon>Streptophyta</taxon>
        <taxon>Embryophyta</taxon>
        <taxon>Tracheophyta</taxon>
        <taxon>Spermatophyta</taxon>
        <taxon>Magnoliopsida</taxon>
        <taxon>eudicotyledons</taxon>
        <taxon>Gunneridae</taxon>
        <taxon>Pentapetalae</taxon>
        <taxon>rosids</taxon>
        <taxon>fabids</taxon>
        <taxon>Fabales</taxon>
        <taxon>Fabaceae</taxon>
        <taxon>Papilionoideae</taxon>
        <taxon>50 kb inversion clade</taxon>
        <taxon>NPAAA clade</taxon>
        <taxon>indigoferoid/millettioid clade</taxon>
        <taxon>Phaseoleae</taxon>
        <taxon>Vigna</taxon>
    </lineage>
</organism>
<dbReference type="GO" id="GO:0005634">
    <property type="term" value="C:nucleus"/>
    <property type="evidence" value="ECO:0007669"/>
    <property type="project" value="InterPro"/>
</dbReference>
<dbReference type="EMBL" id="CM003374">
    <property type="protein sequence ID" value="KOM40811.1"/>
    <property type="molecule type" value="Genomic_DNA"/>
</dbReference>
<feature type="domain" description="HD-ZIP protein N-terminal" evidence="2">
    <location>
        <begin position="57"/>
        <end position="119"/>
    </location>
</feature>